<dbReference type="GO" id="GO:0016787">
    <property type="term" value="F:hydrolase activity"/>
    <property type="evidence" value="ECO:0007669"/>
    <property type="project" value="UniProtKB-KW"/>
</dbReference>
<dbReference type="GO" id="GO:0043138">
    <property type="term" value="F:3'-5' DNA helicase activity"/>
    <property type="evidence" value="ECO:0007669"/>
    <property type="project" value="TreeGrafter"/>
</dbReference>
<dbReference type="InterPro" id="IPR000212">
    <property type="entry name" value="DNA_helicase_UvrD/REP"/>
</dbReference>
<dbReference type="Pfam" id="PF13245">
    <property type="entry name" value="AAA_19"/>
    <property type="match status" value="1"/>
</dbReference>
<gene>
    <name evidence="6" type="ORF">MBO_08711</name>
</gene>
<dbReference type="SUPFAM" id="SSF52540">
    <property type="entry name" value="P-loop containing nucleoside triphosphate hydrolases"/>
    <property type="match status" value="1"/>
</dbReference>
<dbReference type="InterPro" id="IPR027417">
    <property type="entry name" value="P-loop_NTPase"/>
</dbReference>
<dbReference type="PANTHER" id="PTHR11070:SF30">
    <property type="entry name" value="F-BOX DNA HELICASE 1"/>
    <property type="match status" value="1"/>
</dbReference>
<dbReference type="Pfam" id="PF13361">
    <property type="entry name" value="UvrD_C"/>
    <property type="match status" value="1"/>
</dbReference>
<keyword evidence="3 6" id="KW-0347">Helicase</keyword>
<evidence type="ECO:0000256" key="4">
    <source>
        <dbReference type="ARBA" id="ARBA00022840"/>
    </source>
</evidence>
<dbReference type="GO" id="GO:0031297">
    <property type="term" value="P:replication fork processing"/>
    <property type="evidence" value="ECO:0007669"/>
    <property type="project" value="TreeGrafter"/>
</dbReference>
<name>A0A066UK08_9GAMM</name>
<dbReference type="Proteomes" id="UP000035860">
    <property type="component" value="Unassembled WGS sequence"/>
</dbReference>
<evidence type="ECO:0000256" key="3">
    <source>
        <dbReference type="ARBA" id="ARBA00022806"/>
    </source>
</evidence>
<dbReference type="Gene3D" id="3.40.50.300">
    <property type="entry name" value="P-loop containing nucleotide triphosphate hydrolases"/>
    <property type="match status" value="2"/>
</dbReference>
<dbReference type="PANTHER" id="PTHR11070">
    <property type="entry name" value="UVRD / RECB / PCRA DNA HELICASE FAMILY MEMBER"/>
    <property type="match status" value="1"/>
</dbReference>
<dbReference type="eggNOG" id="COG0210">
    <property type="taxonomic scope" value="Bacteria"/>
</dbReference>
<sequence>MCYTWLFLLLNLPMNQIPTPAPTDEQINALNMAMTGQSFKIVAYAGAGKTTTLKLISEHIQGRGLYLAFNKAIASEAQGKFPRNVRCQTFHSLAYRHVNRDVTAKISLPRLTPSRLANELNLSAIQVERKVDGIKRSITLTPAKLANIVSEGITNFCKTSSAYPAPRHITPPSWLDEKDSERLQELLYPALEMRWLQSIDPRHQSGIGHDIYLKLWTLSNPIIPADFILFDEAQDADPLMMGALIRQDKQTIYVGDAHQQIYEWRGALNAMKRLPYPQTLLTQSFRFGDEIAKVANVFLTALQETIPLKGNPNTASRIAKLLAHGKKDAILCRTNATAISHLLAGLKAGHKVALQADSDRILRFCHAAESLKTGKSAYGVPELAFFKHWGEVQEFSETGEGSDLKTWVKLIEEHGTQTISSAIKSLTTQSHADYVVSTAHKAKGLEWNRVQISDDFLYDINRQSIKITPEELRLLYVACTRAKEILDVHHISDLLASIVLDDKKLIYK</sequence>
<dbReference type="GO" id="GO:0005524">
    <property type="term" value="F:ATP binding"/>
    <property type="evidence" value="ECO:0007669"/>
    <property type="project" value="UniProtKB-KW"/>
</dbReference>
<keyword evidence="2" id="KW-0378">Hydrolase</keyword>
<evidence type="ECO:0000256" key="2">
    <source>
        <dbReference type="ARBA" id="ARBA00022801"/>
    </source>
</evidence>
<organism evidence="6 7">
    <name type="scientific">Moraxella bovoculi 237</name>
    <dbReference type="NCBI Taxonomy" id="743974"/>
    <lineage>
        <taxon>Bacteria</taxon>
        <taxon>Pseudomonadati</taxon>
        <taxon>Pseudomonadota</taxon>
        <taxon>Gammaproteobacteria</taxon>
        <taxon>Moraxellales</taxon>
        <taxon>Moraxellaceae</taxon>
        <taxon>Moraxella</taxon>
    </lineage>
</organism>
<evidence type="ECO:0000313" key="7">
    <source>
        <dbReference type="Proteomes" id="UP000035860"/>
    </source>
</evidence>
<evidence type="ECO:0000256" key="1">
    <source>
        <dbReference type="ARBA" id="ARBA00022741"/>
    </source>
</evidence>
<evidence type="ECO:0000313" key="6">
    <source>
        <dbReference type="EMBL" id="KDN24514.1"/>
    </source>
</evidence>
<feature type="domain" description="UvrD-like helicase C-terminal" evidence="5">
    <location>
        <begin position="432"/>
        <end position="486"/>
    </location>
</feature>
<protein>
    <submittedName>
        <fullName evidence="6">Putative DNA helicase</fullName>
    </submittedName>
</protein>
<proteinExistence type="predicted"/>
<keyword evidence="7" id="KW-1185">Reference proteome</keyword>
<dbReference type="EMBL" id="AOMT01000035">
    <property type="protein sequence ID" value="KDN24514.1"/>
    <property type="molecule type" value="Genomic_DNA"/>
</dbReference>
<comment type="caution">
    <text evidence="6">The sequence shown here is derived from an EMBL/GenBank/DDBJ whole genome shotgun (WGS) entry which is preliminary data.</text>
</comment>
<reference evidence="6 7" key="1">
    <citation type="journal article" date="2014" name="Genome Announc.">
        <title>Draft Genome Sequence of Moraxella bovoculi Strain 237T (ATCC BAA-1259T) Isolated from a Calf with Infectious Bovine Keratoconjunctivitis.</title>
        <authorList>
            <person name="Calcutt M.J."/>
            <person name="Foecking M.F."/>
            <person name="Martin N.T."/>
            <person name="Mhlanga-Mutangadura T."/>
            <person name="Reilly T.J."/>
        </authorList>
    </citation>
    <scope>NUCLEOTIDE SEQUENCE [LARGE SCALE GENOMIC DNA]</scope>
    <source>
        <strain evidence="6 7">237</strain>
    </source>
</reference>
<dbReference type="InterPro" id="IPR014017">
    <property type="entry name" value="DNA_helicase_UvrD-like_C"/>
</dbReference>
<dbReference type="AlphaFoldDB" id="A0A066UK08"/>
<keyword evidence="4" id="KW-0067">ATP-binding</keyword>
<keyword evidence="1" id="KW-0547">Nucleotide-binding</keyword>
<evidence type="ECO:0000259" key="5">
    <source>
        <dbReference type="Pfam" id="PF13361"/>
    </source>
</evidence>
<accession>A0A066UK08</accession>
<dbReference type="GO" id="GO:0003677">
    <property type="term" value="F:DNA binding"/>
    <property type="evidence" value="ECO:0007669"/>
    <property type="project" value="InterPro"/>
</dbReference>
<dbReference type="GO" id="GO:0000724">
    <property type="term" value="P:double-strand break repair via homologous recombination"/>
    <property type="evidence" value="ECO:0007669"/>
    <property type="project" value="TreeGrafter"/>
</dbReference>